<dbReference type="PANTHER" id="PTHR35739:SF1">
    <property type="entry name" value="OS01G0861700 PROTEIN"/>
    <property type="match status" value="1"/>
</dbReference>
<dbReference type="Gene3D" id="1.20.120.520">
    <property type="entry name" value="nmb1532 protein domain like"/>
    <property type="match status" value="1"/>
</dbReference>
<dbReference type="Pfam" id="PF01814">
    <property type="entry name" value="Hemerythrin"/>
    <property type="match status" value="1"/>
</dbReference>
<evidence type="ECO:0000259" key="1">
    <source>
        <dbReference type="Pfam" id="PF01814"/>
    </source>
</evidence>
<sequence length="329" mass="37406">MGNCFPQSKKSTAEIAPCDCIRRFKPVPIAPRVRLYGSASSTLAAYIRFALLHKNLSLQFVPTDNNTSSDSEPLVLEIGSETVSGHRETLLQFIEDKFPHPPLRFSLLDTEPLVVRVTWLQHKSITWHLERIVRWADDLSTRGGRRTVDPAVGSPRMELRKFGKNYSQLLEVMLEHAQMEERVVFPVLERADRGLCKAANEEHARDLPVMNGIKEDMKSIGVMDYGSPAYNEGLSNLSTRLKSLQKHCKEHFAEEEKDLLPLLEATELSGEQQMRVFEQCFDAMRATHSHLFNFFLEGLLPSEAMEYVDLIMKCSDKELTASMIQIIAK</sequence>
<evidence type="ECO:0000313" key="2">
    <source>
        <dbReference type="Proteomes" id="UP000515121"/>
    </source>
</evidence>
<dbReference type="Proteomes" id="UP000515121">
    <property type="component" value="Unplaced"/>
</dbReference>
<dbReference type="AlphaFoldDB" id="A0A6P6AIM5"/>
<proteinExistence type="predicted"/>
<dbReference type="PANTHER" id="PTHR35739">
    <property type="entry name" value="OS01G0861700 PROTEIN"/>
    <property type="match status" value="1"/>
</dbReference>
<organism evidence="2 3">
    <name type="scientific">Durio zibethinus</name>
    <name type="common">Durian</name>
    <dbReference type="NCBI Taxonomy" id="66656"/>
    <lineage>
        <taxon>Eukaryota</taxon>
        <taxon>Viridiplantae</taxon>
        <taxon>Streptophyta</taxon>
        <taxon>Embryophyta</taxon>
        <taxon>Tracheophyta</taxon>
        <taxon>Spermatophyta</taxon>
        <taxon>Magnoliopsida</taxon>
        <taxon>eudicotyledons</taxon>
        <taxon>Gunneridae</taxon>
        <taxon>Pentapetalae</taxon>
        <taxon>rosids</taxon>
        <taxon>malvids</taxon>
        <taxon>Malvales</taxon>
        <taxon>Malvaceae</taxon>
        <taxon>Helicteroideae</taxon>
        <taxon>Durio</taxon>
    </lineage>
</organism>
<dbReference type="RefSeq" id="XP_022764656.1">
    <property type="nucleotide sequence ID" value="XM_022908921.1"/>
</dbReference>
<dbReference type="OrthoDB" id="4951845at2759"/>
<feature type="domain" description="Hemerythrin-like" evidence="1">
    <location>
        <begin position="120"/>
        <end position="263"/>
    </location>
</feature>
<dbReference type="GeneID" id="111309907"/>
<dbReference type="InterPro" id="IPR012312">
    <property type="entry name" value="Hemerythrin-like"/>
</dbReference>
<evidence type="ECO:0000313" key="3">
    <source>
        <dbReference type="RefSeq" id="XP_022764656.1"/>
    </source>
</evidence>
<dbReference type="KEGG" id="dzi:111309907"/>
<dbReference type="RefSeq" id="XP_022764657.1">
    <property type="nucleotide sequence ID" value="XM_022908922.1"/>
</dbReference>
<name>A0A6P6AIM5_DURZI</name>
<reference evidence="3 4" key="1">
    <citation type="submission" date="2025-04" db="UniProtKB">
        <authorList>
            <consortium name="RefSeq"/>
        </authorList>
    </citation>
    <scope>IDENTIFICATION</scope>
    <source>
        <tissue evidence="3 4">Fruit stalk</tissue>
    </source>
</reference>
<accession>A0A6P6AIM5</accession>
<protein>
    <submittedName>
        <fullName evidence="3 4">Uncharacterized protein LOC111309907</fullName>
    </submittedName>
</protein>
<evidence type="ECO:0000313" key="4">
    <source>
        <dbReference type="RefSeq" id="XP_022764657.1"/>
    </source>
</evidence>
<dbReference type="CDD" id="cd12108">
    <property type="entry name" value="Hr-like"/>
    <property type="match status" value="1"/>
</dbReference>
<gene>
    <name evidence="3 4" type="primary">LOC111309907</name>
</gene>
<keyword evidence="2" id="KW-1185">Reference proteome</keyword>